<keyword evidence="5" id="KW-1185">Reference proteome</keyword>
<dbReference type="AlphaFoldDB" id="A0A9P5N5T6"/>
<dbReference type="Pfam" id="PF20236">
    <property type="entry name" value="DUF6593"/>
    <property type="match status" value="1"/>
</dbReference>
<reference evidence="4" key="1">
    <citation type="submission" date="2019-10" db="EMBL/GenBank/DDBJ databases">
        <authorList>
            <consortium name="DOE Joint Genome Institute"/>
            <person name="Kuo A."/>
            <person name="Miyauchi S."/>
            <person name="Kiss E."/>
            <person name="Drula E."/>
            <person name="Kohler A."/>
            <person name="Sanchez-Garcia M."/>
            <person name="Andreopoulos B."/>
            <person name="Barry K.W."/>
            <person name="Bonito G."/>
            <person name="Buee M."/>
            <person name="Carver A."/>
            <person name="Chen C."/>
            <person name="Cichocki N."/>
            <person name="Clum A."/>
            <person name="Culley D."/>
            <person name="Crous P.W."/>
            <person name="Fauchery L."/>
            <person name="Girlanda M."/>
            <person name="Hayes R."/>
            <person name="Keri Z."/>
            <person name="LaButti K."/>
            <person name="Lipzen A."/>
            <person name="Lombard V."/>
            <person name="Magnuson J."/>
            <person name="Maillard F."/>
            <person name="Morin E."/>
            <person name="Murat C."/>
            <person name="Nolan M."/>
            <person name="Ohm R."/>
            <person name="Pangilinan J."/>
            <person name="Pereira M."/>
            <person name="Perotto S."/>
            <person name="Peter M."/>
            <person name="Riley R."/>
            <person name="Sitrit Y."/>
            <person name="Stielow B."/>
            <person name="Szollosi G."/>
            <person name="Zifcakova L."/>
            <person name="Stursova M."/>
            <person name="Spatafora J.W."/>
            <person name="Tedersoo L."/>
            <person name="Vaario L.-M."/>
            <person name="Yamada A."/>
            <person name="Yan M."/>
            <person name="Wang P."/>
            <person name="Xu J."/>
            <person name="Bruns T."/>
            <person name="Baldrian P."/>
            <person name="Vilgalys R."/>
            <person name="Henrissat B."/>
            <person name="Grigoriev I.V."/>
            <person name="Hibbett D."/>
            <person name="Nagy L.G."/>
            <person name="Martin F.M."/>
        </authorList>
    </citation>
    <scope>NUCLEOTIDE SEQUENCE</scope>
    <source>
        <strain evidence="4">Prilba</strain>
    </source>
</reference>
<feature type="region of interest" description="Disordered" evidence="1">
    <location>
        <begin position="45"/>
        <end position="66"/>
    </location>
</feature>
<sequence>MTSVSFPSPSESISLLLSLLSIAMAAASNTTQVSADEYLHRPSSPAASLATSLSPTLVNKSRHTERPSLKLRIPSGASNILNSVVVNAAGQSLVYSISSNSKHTTFVSCMDNVEIATVQWDRSSPRMVFRHKKIKCKAWLPLTGPQNEYMPVLQPLMSFQVESDRDPARSRVFTHGDAQFTWTQGRSSGHLIPANRPGLSVAQWHINSRTDELILEIFQESPVESDLLEAIVLSVVLLRSGRSLGDSPEDILLSNRGTFFRTYAI</sequence>
<keyword evidence="2" id="KW-0732">Signal</keyword>
<comment type="caution">
    <text evidence="4">The sequence shown here is derived from an EMBL/GenBank/DDBJ whole genome shotgun (WGS) entry which is preliminary data.</text>
</comment>
<feature type="domain" description="DUF6593" evidence="3">
    <location>
        <begin position="79"/>
        <end position="241"/>
    </location>
</feature>
<feature type="signal peptide" evidence="2">
    <location>
        <begin position="1"/>
        <end position="35"/>
    </location>
</feature>
<evidence type="ECO:0000313" key="4">
    <source>
        <dbReference type="EMBL" id="KAF8486886.1"/>
    </source>
</evidence>
<feature type="compositionally biased region" description="Low complexity" evidence="1">
    <location>
        <begin position="45"/>
        <end position="57"/>
    </location>
</feature>
<organism evidence="4 5">
    <name type="scientific">Russula ochroleuca</name>
    <dbReference type="NCBI Taxonomy" id="152965"/>
    <lineage>
        <taxon>Eukaryota</taxon>
        <taxon>Fungi</taxon>
        <taxon>Dikarya</taxon>
        <taxon>Basidiomycota</taxon>
        <taxon>Agaricomycotina</taxon>
        <taxon>Agaricomycetes</taxon>
        <taxon>Russulales</taxon>
        <taxon>Russulaceae</taxon>
        <taxon>Russula</taxon>
    </lineage>
</organism>
<protein>
    <recommendedName>
        <fullName evidence="3">DUF6593 domain-containing protein</fullName>
    </recommendedName>
</protein>
<gene>
    <name evidence="4" type="ORF">DFH94DRAFT_5424</name>
</gene>
<name>A0A9P5N5T6_9AGAM</name>
<dbReference type="InterPro" id="IPR046528">
    <property type="entry name" value="DUF6593"/>
</dbReference>
<dbReference type="EMBL" id="WHVB01000001">
    <property type="protein sequence ID" value="KAF8486886.1"/>
    <property type="molecule type" value="Genomic_DNA"/>
</dbReference>
<evidence type="ECO:0000256" key="1">
    <source>
        <dbReference type="SAM" id="MobiDB-lite"/>
    </source>
</evidence>
<dbReference type="OrthoDB" id="3191568at2759"/>
<proteinExistence type="predicted"/>
<evidence type="ECO:0000256" key="2">
    <source>
        <dbReference type="SAM" id="SignalP"/>
    </source>
</evidence>
<accession>A0A9P5N5T6</accession>
<feature type="chain" id="PRO_5040323782" description="DUF6593 domain-containing protein" evidence="2">
    <location>
        <begin position="36"/>
        <end position="265"/>
    </location>
</feature>
<dbReference type="Proteomes" id="UP000759537">
    <property type="component" value="Unassembled WGS sequence"/>
</dbReference>
<evidence type="ECO:0000313" key="5">
    <source>
        <dbReference type="Proteomes" id="UP000759537"/>
    </source>
</evidence>
<reference evidence="4" key="2">
    <citation type="journal article" date="2020" name="Nat. Commun.">
        <title>Large-scale genome sequencing of mycorrhizal fungi provides insights into the early evolution of symbiotic traits.</title>
        <authorList>
            <person name="Miyauchi S."/>
            <person name="Kiss E."/>
            <person name="Kuo A."/>
            <person name="Drula E."/>
            <person name="Kohler A."/>
            <person name="Sanchez-Garcia M."/>
            <person name="Morin E."/>
            <person name="Andreopoulos B."/>
            <person name="Barry K.W."/>
            <person name="Bonito G."/>
            <person name="Buee M."/>
            <person name="Carver A."/>
            <person name="Chen C."/>
            <person name="Cichocki N."/>
            <person name="Clum A."/>
            <person name="Culley D."/>
            <person name="Crous P.W."/>
            <person name="Fauchery L."/>
            <person name="Girlanda M."/>
            <person name="Hayes R.D."/>
            <person name="Keri Z."/>
            <person name="LaButti K."/>
            <person name="Lipzen A."/>
            <person name="Lombard V."/>
            <person name="Magnuson J."/>
            <person name="Maillard F."/>
            <person name="Murat C."/>
            <person name="Nolan M."/>
            <person name="Ohm R.A."/>
            <person name="Pangilinan J."/>
            <person name="Pereira M.F."/>
            <person name="Perotto S."/>
            <person name="Peter M."/>
            <person name="Pfister S."/>
            <person name="Riley R."/>
            <person name="Sitrit Y."/>
            <person name="Stielow J.B."/>
            <person name="Szollosi G."/>
            <person name="Zifcakova L."/>
            <person name="Stursova M."/>
            <person name="Spatafora J.W."/>
            <person name="Tedersoo L."/>
            <person name="Vaario L.M."/>
            <person name="Yamada A."/>
            <person name="Yan M."/>
            <person name="Wang P."/>
            <person name="Xu J."/>
            <person name="Bruns T."/>
            <person name="Baldrian P."/>
            <person name="Vilgalys R."/>
            <person name="Dunand C."/>
            <person name="Henrissat B."/>
            <person name="Grigoriev I.V."/>
            <person name="Hibbett D."/>
            <person name="Nagy L.G."/>
            <person name="Martin F.M."/>
        </authorList>
    </citation>
    <scope>NUCLEOTIDE SEQUENCE</scope>
    <source>
        <strain evidence="4">Prilba</strain>
    </source>
</reference>
<evidence type="ECO:0000259" key="3">
    <source>
        <dbReference type="Pfam" id="PF20236"/>
    </source>
</evidence>